<keyword evidence="3" id="KW-0223">Dioxygenase</keyword>
<accession>A0ABD3SQU9</accession>
<reference evidence="10 11" key="1">
    <citation type="submission" date="2024-10" db="EMBL/GenBank/DDBJ databases">
        <title>Updated reference genomes for cyclostephanoid diatoms.</title>
        <authorList>
            <person name="Roberts W.R."/>
            <person name="Alverson A.J."/>
        </authorList>
    </citation>
    <scope>NUCLEOTIDE SEQUENCE [LARGE SCALE GENOMIC DNA]</scope>
    <source>
        <strain evidence="10 11">AJA228-03</strain>
    </source>
</reference>
<dbReference type="Proteomes" id="UP001530377">
    <property type="component" value="Unassembled WGS sequence"/>
</dbReference>
<evidence type="ECO:0000313" key="10">
    <source>
        <dbReference type="EMBL" id="KAL3826627.1"/>
    </source>
</evidence>
<feature type="domain" description="Fe2OG dioxygenase" evidence="9">
    <location>
        <begin position="318"/>
        <end position="443"/>
    </location>
</feature>
<dbReference type="InterPro" id="IPR005123">
    <property type="entry name" value="Oxoglu/Fe-dep_dioxygenase_dom"/>
</dbReference>
<evidence type="ECO:0000256" key="4">
    <source>
        <dbReference type="ARBA" id="ARBA00023002"/>
    </source>
</evidence>
<keyword evidence="5" id="KW-0408">Iron</keyword>
<protein>
    <recommendedName>
        <fullName evidence="9">Fe2OG dioxygenase domain-containing protein</fullName>
    </recommendedName>
</protein>
<feature type="signal peptide" evidence="8">
    <location>
        <begin position="1"/>
        <end position="24"/>
    </location>
</feature>
<sequence>MTMQAIATTTITLLCLLLISVASSARIFPQRSSQEAAIAIISALDGAVAAFGPQTSMGASFEVETAPVLARPIDGVGEKGRMNKDDAADDGDSATDIAFDMMKLPKLDNADEVMGNMVIMTDDAGLSGVAMARIAKISGAAALMIVNTDRDAGDYIYSLQAETEEEAEYARDNIDIPVFMVSLQAGNVITTALATDNMEADVVNSGGALPDRVRLYAGGDRPFFEDTVSGDPLVYLIHNILTSEECDELVSAAEGKYERVDDTSGVNNYLENLMVPEHSSRGTTIAKNIDRVTLWKGGIAGKFFKDIDERISQVTGFPIDHLSDFEINKHTEGSSYEPHFDINVANSIMASITIFLNDVPVGNGGEFIFPEPRDGQGEPIVVRPVKGLAVVHHNTDDKYNFDPSTIHQEAVLSKGYKYVAKKYIYLNPQPKHVRIVLPLIAAPFGGILPRGIIALHNALIERFGPQTAEVYFRKIVTMSPILLLLIIASVVSSFVARKLKSLGGDGGGDGKRKKEGASTVSSKKSKGKSKKSD</sequence>
<keyword evidence="2" id="KW-0479">Metal-binding</keyword>
<keyword evidence="11" id="KW-1185">Reference proteome</keyword>
<evidence type="ECO:0000256" key="3">
    <source>
        <dbReference type="ARBA" id="ARBA00022964"/>
    </source>
</evidence>
<dbReference type="Gene3D" id="3.50.30.30">
    <property type="match status" value="1"/>
</dbReference>
<dbReference type="InterPro" id="IPR045054">
    <property type="entry name" value="P4HA-like"/>
</dbReference>
<feature type="compositionally biased region" description="Basic residues" evidence="6">
    <location>
        <begin position="523"/>
        <end position="533"/>
    </location>
</feature>
<evidence type="ECO:0000256" key="2">
    <source>
        <dbReference type="ARBA" id="ARBA00022723"/>
    </source>
</evidence>
<keyword evidence="7" id="KW-0472">Membrane</keyword>
<feature type="transmembrane region" description="Helical" evidence="7">
    <location>
        <begin position="475"/>
        <end position="496"/>
    </location>
</feature>
<keyword evidence="7" id="KW-0812">Transmembrane</keyword>
<dbReference type="InterPro" id="IPR006620">
    <property type="entry name" value="Pro_4_hyd_alph"/>
</dbReference>
<proteinExistence type="predicted"/>
<evidence type="ECO:0000313" key="11">
    <source>
        <dbReference type="Proteomes" id="UP001530377"/>
    </source>
</evidence>
<feature type="region of interest" description="Disordered" evidence="6">
    <location>
        <begin position="501"/>
        <end position="533"/>
    </location>
</feature>
<dbReference type="PANTHER" id="PTHR10869:SF226">
    <property type="entry name" value="PROLYL 4-HYDROXYLASE ALPHA SUBUNIT DOMAIN-CONTAINING PROTEIN"/>
    <property type="match status" value="1"/>
</dbReference>
<feature type="chain" id="PRO_5044869462" description="Fe2OG dioxygenase domain-containing protein" evidence="8">
    <location>
        <begin position="25"/>
        <end position="533"/>
    </location>
</feature>
<comment type="cofactor">
    <cofactor evidence="1">
        <name>L-ascorbate</name>
        <dbReference type="ChEBI" id="CHEBI:38290"/>
    </cofactor>
</comment>
<evidence type="ECO:0000256" key="6">
    <source>
        <dbReference type="SAM" id="MobiDB-lite"/>
    </source>
</evidence>
<evidence type="ECO:0000256" key="1">
    <source>
        <dbReference type="ARBA" id="ARBA00001961"/>
    </source>
</evidence>
<dbReference type="AlphaFoldDB" id="A0ABD3SQU9"/>
<organism evidence="10 11">
    <name type="scientific">Cyclostephanos tholiformis</name>
    <dbReference type="NCBI Taxonomy" id="382380"/>
    <lineage>
        <taxon>Eukaryota</taxon>
        <taxon>Sar</taxon>
        <taxon>Stramenopiles</taxon>
        <taxon>Ochrophyta</taxon>
        <taxon>Bacillariophyta</taxon>
        <taxon>Coscinodiscophyceae</taxon>
        <taxon>Thalassiosirophycidae</taxon>
        <taxon>Stephanodiscales</taxon>
        <taxon>Stephanodiscaceae</taxon>
        <taxon>Cyclostephanos</taxon>
    </lineage>
</organism>
<evidence type="ECO:0000259" key="9">
    <source>
        <dbReference type="PROSITE" id="PS51471"/>
    </source>
</evidence>
<dbReference type="Gene3D" id="2.60.120.620">
    <property type="entry name" value="q2cbj1_9rhob like domain"/>
    <property type="match status" value="1"/>
</dbReference>
<name>A0ABD3SQU9_9STRA</name>
<gene>
    <name evidence="10" type="ORF">ACHAXA_010552</name>
</gene>
<keyword evidence="7" id="KW-1133">Transmembrane helix</keyword>
<dbReference type="PANTHER" id="PTHR10869">
    <property type="entry name" value="PROLYL 4-HYDROXYLASE ALPHA SUBUNIT"/>
    <property type="match status" value="1"/>
</dbReference>
<evidence type="ECO:0000256" key="7">
    <source>
        <dbReference type="SAM" id="Phobius"/>
    </source>
</evidence>
<evidence type="ECO:0000256" key="5">
    <source>
        <dbReference type="ARBA" id="ARBA00023004"/>
    </source>
</evidence>
<dbReference type="GO" id="GO:0051213">
    <property type="term" value="F:dioxygenase activity"/>
    <property type="evidence" value="ECO:0007669"/>
    <property type="project" value="UniProtKB-KW"/>
</dbReference>
<keyword evidence="4" id="KW-0560">Oxidoreductase</keyword>
<dbReference type="SMART" id="SM00702">
    <property type="entry name" value="P4Hc"/>
    <property type="match status" value="1"/>
</dbReference>
<keyword evidence="8" id="KW-0732">Signal</keyword>
<comment type="caution">
    <text evidence="10">The sequence shown here is derived from an EMBL/GenBank/DDBJ whole genome shotgun (WGS) entry which is preliminary data.</text>
</comment>
<feature type="transmembrane region" description="Helical" evidence="7">
    <location>
        <begin position="435"/>
        <end position="455"/>
    </location>
</feature>
<dbReference type="EMBL" id="JALLPB020000018">
    <property type="protein sequence ID" value="KAL3826627.1"/>
    <property type="molecule type" value="Genomic_DNA"/>
</dbReference>
<dbReference type="PROSITE" id="PS51471">
    <property type="entry name" value="FE2OG_OXY"/>
    <property type="match status" value="1"/>
</dbReference>
<evidence type="ECO:0000256" key="8">
    <source>
        <dbReference type="SAM" id="SignalP"/>
    </source>
</evidence>
<dbReference type="GO" id="GO:0046872">
    <property type="term" value="F:metal ion binding"/>
    <property type="evidence" value="ECO:0007669"/>
    <property type="project" value="UniProtKB-KW"/>
</dbReference>